<accession>A0A9P8T9R5</accession>
<dbReference type="Proteomes" id="UP000769157">
    <property type="component" value="Unassembled WGS sequence"/>
</dbReference>
<reference evidence="1" key="2">
    <citation type="submission" date="2021-01" db="EMBL/GenBank/DDBJ databases">
        <authorList>
            <person name="Schikora-Tamarit M.A."/>
        </authorList>
    </citation>
    <scope>NUCLEOTIDE SEQUENCE</scope>
    <source>
        <strain evidence="1">CBS6075</strain>
    </source>
</reference>
<evidence type="ECO:0000313" key="1">
    <source>
        <dbReference type="EMBL" id="KAH3671131.1"/>
    </source>
</evidence>
<dbReference type="RefSeq" id="XP_046064499.1">
    <property type="nucleotide sequence ID" value="XM_046208981.1"/>
</dbReference>
<dbReference type="EMBL" id="JAEUBE010000084">
    <property type="protein sequence ID" value="KAH3671131.1"/>
    <property type="molecule type" value="Genomic_DNA"/>
</dbReference>
<gene>
    <name evidence="1" type="ORF">OGAPHI_000842</name>
</gene>
<comment type="caution">
    <text evidence="1">The sequence shown here is derived from an EMBL/GenBank/DDBJ whole genome shotgun (WGS) entry which is preliminary data.</text>
</comment>
<keyword evidence="2" id="KW-1185">Reference proteome</keyword>
<protein>
    <submittedName>
        <fullName evidence="1">Uncharacterized protein</fullName>
    </submittedName>
</protein>
<evidence type="ECO:0000313" key="2">
    <source>
        <dbReference type="Proteomes" id="UP000769157"/>
    </source>
</evidence>
<sequence>MVSLDNHHLLADNVDVLGRTESKHGSCSWISLGVVMSSTHTSTNKNVVTNDVVVLHNGDESHVVGPHIHIVVWWQSQHDLILSRQVSWSIKRLGVHNGVSSNLDLSWTSLQSSLDVQVVQPQLVVGGGVWKQLSRNDLGSVHQLRVQVRVGWQCRTHNISTNVTTSSKSVHQCNVNLLDGLFQVELDNTVQLEGGSGGDLESAVSVLGSKLTLLLALFSDVSVVLHINTVELGHLLVGSRNGTGGRVVQSLLDSSSEEIGVDLHVLVGDWRWLVSVLNRDSQRFPDLWLPSVVAGVESVSVLVVTESQVGQGNGAQERELLEQILTRLVVVVRIFLSWPILGVTQTKHTKLEVGKVHSARLQGLPELLTVGWKLSLSGSRGNEGDVGLQLQVLERKVVHSQKLDLETLSGTSSSKLLGNVFGVSSVGSKGDGQWLSAQVLQHLAEGLLGLLVDLLVNLVVQGVKVELELWTSGSKKSQSVLSVQELLQFVSNERGVQLELVVVLQEWVVSVQRPVSSVNRALGVFKDLEMVLVVRQSNRCDVRVAVVHCVQSSVLLALLSVQRRVRVDNEKLDSLVVAQNLVQRGQSLVETPFVGTNQPVGLYGEVLFQSKNFSHNRSVDLGKNLNQVRTINLFAVLGLDQPRSKLVAQVGGRELSKVVFDQTDQFGSLLVLVQELTQSKLWRRVKDYVVQNGQVRNGLAEKLDSILSSCEETTDDRFGSRSRTSRKRGWKSNWRELCSRICKVPLKEPIKDSSLFKLNGLLEVLTLEIGKRAQKFRVGVLLDGGRFVLMEVDHSGLGELGNQLGQHREVERLLSVGRDQKWEAKIFTCQNSRVVVIDNWRVNHKFLCCFGQGWKLLDKVNRLESQNSSGGFLNEL</sequence>
<reference evidence="1" key="1">
    <citation type="journal article" date="2021" name="Open Biol.">
        <title>Shared evolutionary footprints suggest mitochondrial oxidative damage underlies multiple complex I losses in fungi.</title>
        <authorList>
            <person name="Schikora-Tamarit M.A."/>
            <person name="Marcet-Houben M."/>
            <person name="Nosek J."/>
            <person name="Gabaldon T."/>
        </authorList>
    </citation>
    <scope>NUCLEOTIDE SEQUENCE</scope>
    <source>
        <strain evidence="1">CBS6075</strain>
    </source>
</reference>
<dbReference type="GeneID" id="70232810"/>
<organism evidence="1 2">
    <name type="scientific">Ogataea philodendri</name>
    <dbReference type="NCBI Taxonomy" id="1378263"/>
    <lineage>
        <taxon>Eukaryota</taxon>
        <taxon>Fungi</taxon>
        <taxon>Dikarya</taxon>
        <taxon>Ascomycota</taxon>
        <taxon>Saccharomycotina</taxon>
        <taxon>Pichiomycetes</taxon>
        <taxon>Pichiales</taxon>
        <taxon>Pichiaceae</taxon>
        <taxon>Ogataea</taxon>
    </lineage>
</organism>
<name>A0A9P8T9R5_9ASCO</name>
<dbReference type="AlphaFoldDB" id="A0A9P8T9R5"/>
<dbReference type="OrthoDB" id="5146986at2759"/>
<proteinExistence type="predicted"/>